<name>A0A147DNQ4_9MICO</name>
<evidence type="ECO:0000256" key="6">
    <source>
        <dbReference type="SAM" id="MobiDB-lite"/>
    </source>
</evidence>
<dbReference type="Pfam" id="PF13520">
    <property type="entry name" value="AA_permease_2"/>
    <property type="match status" value="1"/>
</dbReference>
<evidence type="ECO:0000256" key="5">
    <source>
        <dbReference type="ARBA" id="ARBA00023136"/>
    </source>
</evidence>
<feature type="transmembrane region" description="Helical" evidence="7">
    <location>
        <begin position="136"/>
        <end position="157"/>
    </location>
</feature>
<keyword evidence="4 7" id="KW-1133">Transmembrane helix</keyword>
<feature type="transmembrane region" description="Helical" evidence="7">
    <location>
        <begin position="211"/>
        <end position="234"/>
    </location>
</feature>
<gene>
    <name evidence="8" type="ORF">NS359_12905</name>
</gene>
<dbReference type="PIRSF" id="PIRSF006060">
    <property type="entry name" value="AA_transporter"/>
    <property type="match status" value="1"/>
</dbReference>
<dbReference type="EMBL" id="LDRC01000071">
    <property type="protein sequence ID" value="KTR50835.1"/>
    <property type="molecule type" value="Genomic_DNA"/>
</dbReference>
<evidence type="ECO:0000313" key="9">
    <source>
        <dbReference type="Proteomes" id="UP000072763"/>
    </source>
</evidence>
<feature type="transmembrane region" description="Helical" evidence="7">
    <location>
        <begin position="269"/>
        <end position="295"/>
    </location>
</feature>
<dbReference type="InterPro" id="IPR002293">
    <property type="entry name" value="AA/rel_permease1"/>
</dbReference>
<dbReference type="PANTHER" id="PTHR42770:SF16">
    <property type="entry name" value="AMINO ACID PERMEASE"/>
    <property type="match status" value="1"/>
</dbReference>
<dbReference type="InterPro" id="IPR050367">
    <property type="entry name" value="APC_superfamily"/>
</dbReference>
<keyword evidence="5 7" id="KW-0472">Membrane</keyword>
<dbReference type="PATRIC" id="fig|465820.4.peg.2903"/>
<evidence type="ECO:0000256" key="1">
    <source>
        <dbReference type="ARBA" id="ARBA00004651"/>
    </source>
</evidence>
<evidence type="ECO:0000313" key="8">
    <source>
        <dbReference type="EMBL" id="KTR50835.1"/>
    </source>
</evidence>
<feature type="transmembrane region" description="Helical" evidence="7">
    <location>
        <begin position="398"/>
        <end position="416"/>
    </location>
</feature>
<feature type="transmembrane region" description="Helical" evidence="7">
    <location>
        <begin position="344"/>
        <end position="366"/>
    </location>
</feature>
<evidence type="ECO:0000256" key="4">
    <source>
        <dbReference type="ARBA" id="ARBA00022989"/>
    </source>
</evidence>
<feature type="transmembrane region" description="Helical" evidence="7">
    <location>
        <begin position="373"/>
        <end position="392"/>
    </location>
</feature>
<evidence type="ECO:0000256" key="3">
    <source>
        <dbReference type="ARBA" id="ARBA00022692"/>
    </source>
</evidence>
<keyword evidence="3 7" id="KW-0812">Transmembrane</keyword>
<protein>
    <submittedName>
        <fullName evidence="8">Porin</fullName>
    </submittedName>
</protein>
<feature type="non-terminal residue" evidence="8">
    <location>
        <position position="1"/>
    </location>
</feature>
<feature type="region of interest" description="Disordered" evidence="6">
    <location>
        <begin position="424"/>
        <end position="449"/>
    </location>
</feature>
<dbReference type="RefSeq" id="WP_058750361.1">
    <property type="nucleotide sequence ID" value="NZ_LDRC01000071.1"/>
</dbReference>
<dbReference type="AlphaFoldDB" id="A0A147DNQ4"/>
<comment type="caution">
    <text evidence="8">The sequence shown here is derived from an EMBL/GenBank/DDBJ whole genome shotgun (WGS) entry which is preliminary data.</text>
</comment>
<organism evidence="8 9">
    <name type="scientific">Curtobacterium oceanosedimentum</name>
    <dbReference type="NCBI Taxonomy" id="465820"/>
    <lineage>
        <taxon>Bacteria</taxon>
        <taxon>Bacillati</taxon>
        <taxon>Actinomycetota</taxon>
        <taxon>Actinomycetes</taxon>
        <taxon>Micrococcales</taxon>
        <taxon>Microbacteriaceae</taxon>
        <taxon>Curtobacterium</taxon>
    </lineage>
</organism>
<reference evidence="8 9" key="1">
    <citation type="journal article" date="2016" name="Front. Microbiol.">
        <title>Genomic Resource of Rice Seed Associated Bacteria.</title>
        <authorList>
            <person name="Midha S."/>
            <person name="Bansal K."/>
            <person name="Sharma S."/>
            <person name="Kumar N."/>
            <person name="Patil P.P."/>
            <person name="Chaudhry V."/>
            <person name="Patil P.B."/>
        </authorList>
    </citation>
    <scope>NUCLEOTIDE SEQUENCE [LARGE SCALE GENOMIC DNA]</scope>
    <source>
        <strain evidence="8 9">NS359</strain>
    </source>
</reference>
<keyword evidence="2" id="KW-1003">Cell membrane</keyword>
<proteinExistence type="predicted"/>
<sequence>LLVYGLVFMVPIAPWAIFGTVYNASSGMVPLVYLVGLVAMIFTALAYAQMAKSIPLAGSVFSYVGRGIHPTAGFFAGWAILLDYLLVPTLLYVFAAESMVGIFPGTPRWLWALVFVAINTVINLLGVSSLKLANRVFLLIELVFVAIFVVIAIVALTGGTVPGASFSTDQVWDPSKVSAPLIASALSIAVLSFLGFDGISTLSEESTGRRGGAGTAMVLALVIVAFLFVLQTWLASALAAGRDAFADDEVGNAFFSIVEQASSSGWATAFFAVNVLAVGIANAMAAQAATSRLLFSMSRDRQLPAFLHKLNGRQVPQNAIIVVSVLSAILVLFFVGQIDTISSLVNFGALFGFMLLHVSVFVHHVVKGKSRNWLLHLVVPLVGFLIIGYVLLNAAVEAKVGGIIWLVVGAAVFLYYRRTGRSTEVGSEEPSTRGEGSVGPATTTAEDRR</sequence>
<feature type="transmembrane region" description="Helical" evidence="7">
    <location>
        <begin position="108"/>
        <end position="127"/>
    </location>
</feature>
<dbReference type="STRING" id="465820.NS263_08375"/>
<dbReference type="Proteomes" id="UP000072763">
    <property type="component" value="Unassembled WGS sequence"/>
</dbReference>
<comment type="subcellular location">
    <subcellularLocation>
        <location evidence="1">Cell membrane</location>
        <topology evidence="1">Multi-pass membrane protein</topology>
    </subcellularLocation>
</comment>
<feature type="transmembrane region" description="Helical" evidence="7">
    <location>
        <begin position="7"/>
        <end position="25"/>
    </location>
</feature>
<feature type="transmembrane region" description="Helical" evidence="7">
    <location>
        <begin position="177"/>
        <end position="199"/>
    </location>
</feature>
<evidence type="ECO:0000256" key="7">
    <source>
        <dbReference type="SAM" id="Phobius"/>
    </source>
</evidence>
<evidence type="ECO:0000256" key="2">
    <source>
        <dbReference type="ARBA" id="ARBA00022475"/>
    </source>
</evidence>
<dbReference type="PANTHER" id="PTHR42770">
    <property type="entry name" value="AMINO ACID TRANSPORTER-RELATED"/>
    <property type="match status" value="1"/>
</dbReference>
<feature type="transmembrane region" description="Helical" evidence="7">
    <location>
        <begin position="72"/>
        <end position="96"/>
    </location>
</feature>
<feature type="transmembrane region" description="Helical" evidence="7">
    <location>
        <begin position="31"/>
        <end position="51"/>
    </location>
</feature>
<accession>A0A147DNQ4</accession>
<dbReference type="GO" id="GO:0022857">
    <property type="term" value="F:transmembrane transporter activity"/>
    <property type="evidence" value="ECO:0007669"/>
    <property type="project" value="InterPro"/>
</dbReference>
<dbReference type="GO" id="GO:0005886">
    <property type="term" value="C:plasma membrane"/>
    <property type="evidence" value="ECO:0007669"/>
    <property type="project" value="UniProtKB-SubCell"/>
</dbReference>
<dbReference type="OrthoDB" id="9762947at2"/>
<dbReference type="Gene3D" id="1.20.1740.10">
    <property type="entry name" value="Amino acid/polyamine transporter I"/>
    <property type="match status" value="1"/>
</dbReference>
<feature type="compositionally biased region" description="Polar residues" evidence="6">
    <location>
        <begin position="440"/>
        <end position="449"/>
    </location>
</feature>
<feature type="transmembrane region" description="Helical" evidence="7">
    <location>
        <begin position="315"/>
        <end position="338"/>
    </location>
</feature>